<comment type="caution">
    <text evidence="1">The sequence shown here is derived from an EMBL/GenBank/DDBJ whole genome shotgun (WGS) entry which is preliminary data.</text>
</comment>
<protein>
    <submittedName>
        <fullName evidence="1">Uncharacterized protein</fullName>
    </submittedName>
</protein>
<sequence>MITEEHVRDLLRSRADDPTLVVVQGRARVVPATELDSDDYRGAIEVVSAEDLGRRIGARPPSDQDITTLARTLDAAVAELGA</sequence>
<name>A0ABW6RJJ9_9ACTN</name>
<reference evidence="1 2" key="1">
    <citation type="submission" date="2024-10" db="EMBL/GenBank/DDBJ databases">
        <title>The Natural Products Discovery Center: Release of the First 8490 Sequenced Strains for Exploring Actinobacteria Biosynthetic Diversity.</title>
        <authorList>
            <person name="Kalkreuter E."/>
            <person name="Kautsar S.A."/>
            <person name="Yang D."/>
            <person name="Bader C.D."/>
            <person name="Teijaro C.N."/>
            <person name="Fluegel L."/>
            <person name="Davis C.M."/>
            <person name="Simpson J.R."/>
            <person name="Lauterbach L."/>
            <person name="Steele A.D."/>
            <person name="Gui C."/>
            <person name="Meng S."/>
            <person name="Li G."/>
            <person name="Viehrig K."/>
            <person name="Ye F."/>
            <person name="Su P."/>
            <person name="Kiefer A.F."/>
            <person name="Nichols A."/>
            <person name="Cepeda A.J."/>
            <person name="Yan W."/>
            <person name="Fan B."/>
            <person name="Jiang Y."/>
            <person name="Adhikari A."/>
            <person name="Zheng C.-J."/>
            <person name="Schuster L."/>
            <person name="Cowan T.M."/>
            <person name="Smanski M.J."/>
            <person name="Chevrette M.G."/>
            <person name="De Carvalho L.P.S."/>
            <person name="Shen B."/>
        </authorList>
    </citation>
    <scope>NUCLEOTIDE SEQUENCE [LARGE SCALE GENOMIC DNA]</scope>
    <source>
        <strain evidence="1 2">NPDC003029</strain>
    </source>
</reference>
<dbReference type="RefSeq" id="WP_387896395.1">
    <property type="nucleotide sequence ID" value="NZ_JBIAPK010000006.1"/>
</dbReference>
<gene>
    <name evidence="1" type="ORF">ACFYWW_20810</name>
</gene>
<proteinExistence type="predicted"/>
<evidence type="ECO:0000313" key="1">
    <source>
        <dbReference type="EMBL" id="MFF3341151.1"/>
    </source>
</evidence>
<evidence type="ECO:0000313" key="2">
    <source>
        <dbReference type="Proteomes" id="UP001601976"/>
    </source>
</evidence>
<dbReference type="EMBL" id="JBIAPK010000006">
    <property type="protein sequence ID" value="MFF3341151.1"/>
    <property type="molecule type" value="Genomic_DNA"/>
</dbReference>
<dbReference type="Proteomes" id="UP001601976">
    <property type="component" value="Unassembled WGS sequence"/>
</dbReference>
<keyword evidence="2" id="KW-1185">Reference proteome</keyword>
<accession>A0ABW6RJJ9</accession>
<organism evidence="1 2">
    <name type="scientific">Streptomyces flavidovirens</name>
    <dbReference type="NCBI Taxonomy" id="67298"/>
    <lineage>
        <taxon>Bacteria</taxon>
        <taxon>Bacillati</taxon>
        <taxon>Actinomycetota</taxon>
        <taxon>Actinomycetes</taxon>
        <taxon>Kitasatosporales</taxon>
        <taxon>Streptomycetaceae</taxon>
        <taxon>Streptomyces</taxon>
    </lineage>
</organism>